<feature type="domain" description="NlpC/P60" evidence="5">
    <location>
        <begin position="1"/>
        <end position="36"/>
    </location>
</feature>
<comment type="similarity">
    <text evidence="1">Belongs to the peptidase C40 family.</text>
</comment>
<name>F3GBF0_PSESJ</name>
<dbReference type="HOGENOM" id="CLU_3102853_0_0_6"/>
<keyword evidence="3" id="KW-0378">Hydrolase</keyword>
<accession>F3GBF0</accession>
<comment type="caution">
    <text evidence="6">The sequence shown here is derived from an EMBL/GenBank/DDBJ whole genome shotgun (WGS) entry which is preliminary data.</text>
</comment>
<sequence>MYLGDNKFVHAPRRGKAVTVDTLNKPYWTSHYKIAKRVLPKQTGQMRVVQR</sequence>
<gene>
    <name evidence="6" type="ORF">PSYPI_19206</name>
</gene>
<reference evidence="6 7" key="1">
    <citation type="journal article" date="2011" name="PLoS Pathog.">
        <title>Dynamic evolution of pathogenicity revealed by sequencing and comparative genomics of 19 Pseudomonas syringae isolates.</title>
        <authorList>
            <person name="Baltrus D.A."/>
            <person name="Nishimura M.T."/>
            <person name="Romanchuk A."/>
            <person name="Chang J.H."/>
            <person name="Mukhtar M.S."/>
            <person name="Cherkis K."/>
            <person name="Roach J."/>
            <person name="Grant S.R."/>
            <person name="Jones C.D."/>
            <person name="Dangl J.L."/>
        </authorList>
    </citation>
    <scope>NUCLEOTIDE SEQUENCE [LARGE SCALE GENOMIC DNA]</scope>
    <source>
        <strain evidence="6 7">1704B</strain>
    </source>
</reference>
<dbReference type="InterPro" id="IPR038765">
    <property type="entry name" value="Papain-like_cys_pep_sf"/>
</dbReference>
<dbReference type="SUPFAM" id="SSF54001">
    <property type="entry name" value="Cysteine proteinases"/>
    <property type="match status" value="1"/>
</dbReference>
<keyword evidence="7" id="KW-1185">Reference proteome</keyword>
<keyword evidence="2" id="KW-0645">Protease</keyword>
<protein>
    <submittedName>
        <fullName evidence="6">NLP/P60 protein</fullName>
    </submittedName>
</protein>
<proteinExistence type="inferred from homology"/>
<dbReference type="Pfam" id="PF00877">
    <property type="entry name" value="NLPC_P60"/>
    <property type="match status" value="1"/>
</dbReference>
<dbReference type="GO" id="GO:0006508">
    <property type="term" value="P:proteolysis"/>
    <property type="evidence" value="ECO:0007669"/>
    <property type="project" value="UniProtKB-KW"/>
</dbReference>
<dbReference type="GO" id="GO:0008234">
    <property type="term" value="F:cysteine-type peptidase activity"/>
    <property type="evidence" value="ECO:0007669"/>
    <property type="project" value="UniProtKB-KW"/>
</dbReference>
<evidence type="ECO:0000313" key="7">
    <source>
        <dbReference type="Proteomes" id="UP000004986"/>
    </source>
</evidence>
<dbReference type="InterPro" id="IPR000064">
    <property type="entry name" value="NLP_P60_dom"/>
</dbReference>
<evidence type="ECO:0000256" key="2">
    <source>
        <dbReference type="ARBA" id="ARBA00022670"/>
    </source>
</evidence>
<dbReference type="Gene3D" id="3.90.1720.10">
    <property type="entry name" value="endopeptidase domain like (from Nostoc punctiforme)"/>
    <property type="match status" value="1"/>
</dbReference>
<evidence type="ECO:0000256" key="4">
    <source>
        <dbReference type="ARBA" id="ARBA00022807"/>
    </source>
</evidence>
<organism evidence="6 7">
    <name type="scientific">Pseudomonas syringae pv. pisi str. 1704B</name>
    <dbReference type="NCBI Taxonomy" id="629263"/>
    <lineage>
        <taxon>Bacteria</taxon>
        <taxon>Pseudomonadati</taxon>
        <taxon>Pseudomonadota</taxon>
        <taxon>Gammaproteobacteria</taxon>
        <taxon>Pseudomonadales</taxon>
        <taxon>Pseudomonadaceae</taxon>
        <taxon>Pseudomonas</taxon>
        <taxon>Pseudomonas syringae</taxon>
    </lineage>
</organism>
<evidence type="ECO:0000313" key="6">
    <source>
        <dbReference type="EMBL" id="EGH44400.1"/>
    </source>
</evidence>
<dbReference type="AlphaFoldDB" id="F3GBF0"/>
<keyword evidence="4" id="KW-0788">Thiol protease</keyword>
<evidence type="ECO:0000256" key="1">
    <source>
        <dbReference type="ARBA" id="ARBA00007074"/>
    </source>
</evidence>
<dbReference type="BioCyc" id="PSYR629263:G11X0-3581-MONOMER"/>
<dbReference type="Proteomes" id="UP000004986">
    <property type="component" value="Unassembled WGS sequence"/>
</dbReference>
<dbReference type="EMBL" id="AEAI01000951">
    <property type="protein sequence ID" value="EGH44400.1"/>
    <property type="molecule type" value="Genomic_DNA"/>
</dbReference>
<evidence type="ECO:0000256" key="3">
    <source>
        <dbReference type="ARBA" id="ARBA00022801"/>
    </source>
</evidence>
<evidence type="ECO:0000259" key="5">
    <source>
        <dbReference type="Pfam" id="PF00877"/>
    </source>
</evidence>